<gene>
    <name evidence="2" type="ORF">TNCV_4846221</name>
</gene>
<evidence type="ECO:0000256" key="1">
    <source>
        <dbReference type="SAM" id="MobiDB-lite"/>
    </source>
</evidence>
<organism evidence="2 3">
    <name type="scientific">Trichonephila clavipes</name>
    <name type="common">Golden silk orbweaver</name>
    <name type="synonym">Nephila clavipes</name>
    <dbReference type="NCBI Taxonomy" id="2585209"/>
    <lineage>
        <taxon>Eukaryota</taxon>
        <taxon>Metazoa</taxon>
        <taxon>Ecdysozoa</taxon>
        <taxon>Arthropoda</taxon>
        <taxon>Chelicerata</taxon>
        <taxon>Arachnida</taxon>
        <taxon>Araneae</taxon>
        <taxon>Araneomorphae</taxon>
        <taxon>Entelegynae</taxon>
        <taxon>Araneoidea</taxon>
        <taxon>Nephilidae</taxon>
        <taxon>Trichonephila</taxon>
    </lineage>
</organism>
<dbReference type="Proteomes" id="UP000887159">
    <property type="component" value="Unassembled WGS sequence"/>
</dbReference>
<dbReference type="AlphaFoldDB" id="A0A8X6WK62"/>
<accession>A0A8X6WK62</accession>
<feature type="region of interest" description="Disordered" evidence="1">
    <location>
        <begin position="1"/>
        <end position="23"/>
    </location>
</feature>
<keyword evidence="3" id="KW-1185">Reference proteome</keyword>
<evidence type="ECO:0000313" key="3">
    <source>
        <dbReference type="Proteomes" id="UP000887159"/>
    </source>
</evidence>
<comment type="caution">
    <text evidence="2">The sequence shown here is derived from an EMBL/GenBank/DDBJ whole genome shotgun (WGS) entry which is preliminary data.</text>
</comment>
<evidence type="ECO:0000313" key="2">
    <source>
        <dbReference type="EMBL" id="GFY36250.1"/>
    </source>
</evidence>
<name>A0A8X6WK62_TRICX</name>
<dbReference type="EMBL" id="BMAU01021435">
    <property type="protein sequence ID" value="GFY36250.1"/>
    <property type="molecule type" value="Genomic_DNA"/>
</dbReference>
<reference evidence="2" key="1">
    <citation type="submission" date="2020-08" db="EMBL/GenBank/DDBJ databases">
        <title>Multicomponent nature underlies the extraordinary mechanical properties of spider dragline silk.</title>
        <authorList>
            <person name="Kono N."/>
            <person name="Nakamura H."/>
            <person name="Mori M."/>
            <person name="Yoshida Y."/>
            <person name="Ohtoshi R."/>
            <person name="Malay A.D."/>
            <person name="Moran D.A.P."/>
            <person name="Tomita M."/>
            <person name="Numata K."/>
            <person name="Arakawa K."/>
        </authorList>
    </citation>
    <scope>NUCLEOTIDE SEQUENCE</scope>
</reference>
<sequence>MFSSVVAVFGRPERSSSPKHLQPRLNSAARNFTVVNDEVGKPIDENSACVEVGKPIDENPACVEVGTNSV</sequence>
<proteinExistence type="predicted"/>
<protein>
    <submittedName>
        <fullName evidence="2">Uncharacterized protein</fullName>
    </submittedName>
</protein>